<dbReference type="GO" id="GO:0030288">
    <property type="term" value="C:outer membrane-bounded periplasmic space"/>
    <property type="evidence" value="ECO:0007669"/>
    <property type="project" value="TreeGrafter"/>
</dbReference>
<proteinExistence type="inferred from homology"/>
<organism evidence="7 8">
    <name type="scientific">Microbacterium natoriense</name>
    <dbReference type="NCBI Taxonomy" id="284570"/>
    <lineage>
        <taxon>Bacteria</taxon>
        <taxon>Bacillati</taxon>
        <taxon>Actinomycetota</taxon>
        <taxon>Actinomycetes</taxon>
        <taxon>Micrococcales</taxon>
        <taxon>Microbacteriaceae</taxon>
        <taxon>Microbacterium</taxon>
    </lineage>
</organism>
<evidence type="ECO:0000313" key="7">
    <source>
        <dbReference type="EMBL" id="MDQ0647270.1"/>
    </source>
</evidence>
<dbReference type="PROSITE" id="PS51257">
    <property type="entry name" value="PROKAR_LIPOPROTEIN"/>
    <property type="match status" value="1"/>
</dbReference>
<evidence type="ECO:0000259" key="6">
    <source>
        <dbReference type="PROSITE" id="PS50983"/>
    </source>
</evidence>
<evidence type="ECO:0000256" key="5">
    <source>
        <dbReference type="SAM" id="SignalP"/>
    </source>
</evidence>
<dbReference type="SUPFAM" id="SSF53807">
    <property type="entry name" value="Helical backbone' metal receptor"/>
    <property type="match status" value="1"/>
</dbReference>
<evidence type="ECO:0000256" key="2">
    <source>
        <dbReference type="ARBA" id="ARBA00008814"/>
    </source>
</evidence>
<dbReference type="NCBIfam" id="NF008200">
    <property type="entry name" value="PRK10957.1"/>
    <property type="match status" value="1"/>
</dbReference>
<dbReference type="Proteomes" id="UP001244427">
    <property type="component" value="Unassembled WGS sequence"/>
</dbReference>
<dbReference type="AlphaFoldDB" id="A0AAW8EWS4"/>
<accession>A0AAW8EWS4</accession>
<dbReference type="PANTHER" id="PTHR30532">
    <property type="entry name" value="IRON III DICITRATE-BINDING PERIPLASMIC PROTEIN"/>
    <property type="match status" value="1"/>
</dbReference>
<comment type="similarity">
    <text evidence="2">Belongs to the bacterial solute-binding protein 8 family.</text>
</comment>
<dbReference type="RefSeq" id="WP_307295051.1">
    <property type="nucleotide sequence ID" value="NZ_JAUSXV010000001.1"/>
</dbReference>
<gene>
    <name evidence="7" type="ORF">QFZ53_001466</name>
</gene>
<dbReference type="FunFam" id="3.40.50.1980:FF:000009">
    <property type="entry name" value="Iron-enterobactin transporter periplasmic binding protein"/>
    <property type="match status" value="1"/>
</dbReference>
<dbReference type="Gene3D" id="3.40.50.1980">
    <property type="entry name" value="Nitrogenase molybdenum iron protein domain"/>
    <property type="match status" value="2"/>
</dbReference>
<feature type="domain" description="Fe/B12 periplasmic-binding" evidence="6">
    <location>
        <begin position="60"/>
        <end position="331"/>
    </location>
</feature>
<feature type="signal peptide" evidence="5">
    <location>
        <begin position="1"/>
        <end position="20"/>
    </location>
</feature>
<comment type="subcellular location">
    <subcellularLocation>
        <location evidence="1">Cell envelope</location>
    </subcellularLocation>
</comment>
<keyword evidence="4 5" id="KW-0732">Signal</keyword>
<evidence type="ECO:0000256" key="1">
    <source>
        <dbReference type="ARBA" id="ARBA00004196"/>
    </source>
</evidence>
<evidence type="ECO:0000313" key="8">
    <source>
        <dbReference type="Proteomes" id="UP001244427"/>
    </source>
</evidence>
<name>A0AAW8EWS4_9MICO</name>
<sequence>MRSGLLAIATVTALSATALGGCATVAPAQKIEVSSTAAGLWPRTVQHDSGVTTIDEKPARIVSVSPSITGSLLALGAPIAATAAATVSPLTDDKGFFTQWASIADSRDVEVLYSDLELDLDAIDLFEPDLIIGSVNGGDASLEAYDQLSEIAPTVLLDYGTATWQELTTELGDITGLEKESATTITEYDAWVDEQANGFSLPKQPVTAAVYMGAEGMWAFGADSPQAQLLTDLGFTYEEAAEKFRSEKGGANGIDVLTAENAASGLAGSQTLFLVAMGGGDPVAQFTGDPLLANQPAVAAERVHSLGTEAFRLDYYSARSTVKLIVDTFSQ</sequence>
<dbReference type="InterPro" id="IPR051313">
    <property type="entry name" value="Bact_iron-sidero_bind"/>
</dbReference>
<dbReference type="PROSITE" id="PS50983">
    <property type="entry name" value="FE_B12_PBP"/>
    <property type="match status" value="1"/>
</dbReference>
<keyword evidence="8" id="KW-1185">Reference proteome</keyword>
<evidence type="ECO:0000256" key="3">
    <source>
        <dbReference type="ARBA" id="ARBA00022448"/>
    </source>
</evidence>
<dbReference type="Pfam" id="PF01497">
    <property type="entry name" value="Peripla_BP_2"/>
    <property type="match status" value="1"/>
</dbReference>
<comment type="caution">
    <text evidence="7">The sequence shown here is derived from an EMBL/GenBank/DDBJ whole genome shotgun (WGS) entry which is preliminary data.</text>
</comment>
<keyword evidence="3" id="KW-0813">Transport</keyword>
<dbReference type="EMBL" id="JAUSXV010000001">
    <property type="protein sequence ID" value="MDQ0647270.1"/>
    <property type="molecule type" value="Genomic_DNA"/>
</dbReference>
<evidence type="ECO:0000256" key="4">
    <source>
        <dbReference type="ARBA" id="ARBA00022729"/>
    </source>
</evidence>
<feature type="chain" id="PRO_5043521690" evidence="5">
    <location>
        <begin position="21"/>
        <end position="331"/>
    </location>
</feature>
<dbReference type="PANTHER" id="PTHR30532:SF24">
    <property type="entry name" value="FERRIC ENTEROBACTIN-BINDING PERIPLASMIC PROTEIN FEPB"/>
    <property type="match status" value="1"/>
</dbReference>
<dbReference type="GO" id="GO:1901678">
    <property type="term" value="P:iron coordination entity transport"/>
    <property type="evidence" value="ECO:0007669"/>
    <property type="project" value="UniProtKB-ARBA"/>
</dbReference>
<dbReference type="InterPro" id="IPR002491">
    <property type="entry name" value="ABC_transptr_periplasmic_BD"/>
</dbReference>
<reference evidence="7 8" key="1">
    <citation type="submission" date="2023-07" db="EMBL/GenBank/DDBJ databases">
        <title>Comparative genomics of wheat-associated soil bacteria to identify genetic determinants of phenazine resistance.</title>
        <authorList>
            <person name="Mouncey N."/>
        </authorList>
    </citation>
    <scope>NUCLEOTIDE SEQUENCE [LARGE SCALE GENOMIC DNA]</scope>
    <source>
        <strain evidence="7 8">W4I9-1</strain>
    </source>
</reference>
<protein>
    <submittedName>
        <fullName evidence="7">Iron complex transport system substrate-binding protein</fullName>
    </submittedName>
</protein>